<dbReference type="Proteomes" id="UP000265520">
    <property type="component" value="Unassembled WGS sequence"/>
</dbReference>
<keyword evidence="2" id="KW-1185">Reference proteome</keyword>
<organism evidence="1 2">
    <name type="scientific">Trifolium medium</name>
    <dbReference type="NCBI Taxonomy" id="97028"/>
    <lineage>
        <taxon>Eukaryota</taxon>
        <taxon>Viridiplantae</taxon>
        <taxon>Streptophyta</taxon>
        <taxon>Embryophyta</taxon>
        <taxon>Tracheophyta</taxon>
        <taxon>Spermatophyta</taxon>
        <taxon>Magnoliopsida</taxon>
        <taxon>eudicotyledons</taxon>
        <taxon>Gunneridae</taxon>
        <taxon>Pentapetalae</taxon>
        <taxon>rosids</taxon>
        <taxon>fabids</taxon>
        <taxon>Fabales</taxon>
        <taxon>Fabaceae</taxon>
        <taxon>Papilionoideae</taxon>
        <taxon>50 kb inversion clade</taxon>
        <taxon>NPAAA clade</taxon>
        <taxon>Hologalegina</taxon>
        <taxon>IRL clade</taxon>
        <taxon>Trifolieae</taxon>
        <taxon>Trifolium</taxon>
    </lineage>
</organism>
<proteinExistence type="predicted"/>
<name>A0A392PRK0_9FABA</name>
<comment type="caution">
    <text evidence="1">The sequence shown here is derived from an EMBL/GenBank/DDBJ whole genome shotgun (WGS) entry which is preliminary data.</text>
</comment>
<sequence length="162" mass="18255">MAEPAENHRLVDTITEPELAWVGPEPRRIASVITPTALGVYTIIEEDYANPDWEVHHPDADHRICSKFSDDGFGMYEFIFKDLKFRLPFSELAKGVFGQAYPSSFLSSFQTPAPEDERWEAQLGVFEAASEIIQDVYRFYSGLQGKVLHSEADDAVRDGLAL</sequence>
<protein>
    <submittedName>
        <fullName evidence="1">Uncharacterized protein</fullName>
    </submittedName>
</protein>
<dbReference type="AlphaFoldDB" id="A0A392PRK0"/>
<accession>A0A392PRK0</accession>
<evidence type="ECO:0000313" key="1">
    <source>
        <dbReference type="EMBL" id="MCI13946.1"/>
    </source>
</evidence>
<reference evidence="1 2" key="1">
    <citation type="journal article" date="2018" name="Front. Plant Sci.">
        <title>Red Clover (Trifolium pratense) and Zigzag Clover (T. medium) - A Picture of Genomic Similarities and Differences.</title>
        <authorList>
            <person name="Dluhosova J."/>
            <person name="Istvanek J."/>
            <person name="Nedelnik J."/>
            <person name="Repkova J."/>
        </authorList>
    </citation>
    <scope>NUCLEOTIDE SEQUENCE [LARGE SCALE GENOMIC DNA]</scope>
    <source>
        <strain evidence="2">cv. 10/8</strain>
        <tissue evidence="1">Leaf</tissue>
    </source>
</reference>
<evidence type="ECO:0000313" key="2">
    <source>
        <dbReference type="Proteomes" id="UP000265520"/>
    </source>
</evidence>
<dbReference type="EMBL" id="LXQA010090290">
    <property type="protein sequence ID" value="MCI13946.1"/>
    <property type="molecule type" value="Genomic_DNA"/>
</dbReference>